<keyword evidence="1" id="KW-0547">Nucleotide-binding</keyword>
<dbReference type="PROSITE" id="PS50011">
    <property type="entry name" value="PROTEIN_KINASE_DOM"/>
    <property type="match status" value="1"/>
</dbReference>
<protein>
    <submittedName>
        <fullName evidence="4">Protein kinase domain-containing protein</fullName>
    </submittedName>
</protein>
<dbReference type="OMA" id="SCHHEKE"/>
<feature type="binding site" evidence="1">
    <location>
        <position position="51"/>
    </location>
    <ligand>
        <name>ATP</name>
        <dbReference type="ChEBI" id="CHEBI:30616"/>
    </ligand>
</feature>
<dbReference type="InterPro" id="IPR000719">
    <property type="entry name" value="Prot_kinase_dom"/>
</dbReference>
<dbReference type="InterPro" id="IPR011009">
    <property type="entry name" value="Kinase-like_dom_sf"/>
</dbReference>
<dbReference type="Pfam" id="PF00069">
    <property type="entry name" value="Pkinase"/>
    <property type="match status" value="1"/>
</dbReference>
<dbReference type="InterPro" id="IPR017441">
    <property type="entry name" value="Protein_kinase_ATP_BS"/>
</dbReference>
<dbReference type="SMART" id="SM00220">
    <property type="entry name" value="S_TKc"/>
    <property type="match status" value="1"/>
</dbReference>
<keyword evidence="1" id="KW-0067">ATP-binding</keyword>
<keyword evidence="3" id="KW-1185">Reference proteome</keyword>
<accession>A0A915KAS7</accession>
<organism evidence="3 4">
    <name type="scientific">Romanomermis culicivorax</name>
    <name type="common">Nematode worm</name>
    <dbReference type="NCBI Taxonomy" id="13658"/>
    <lineage>
        <taxon>Eukaryota</taxon>
        <taxon>Metazoa</taxon>
        <taxon>Ecdysozoa</taxon>
        <taxon>Nematoda</taxon>
        <taxon>Enoplea</taxon>
        <taxon>Dorylaimia</taxon>
        <taxon>Mermithida</taxon>
        <taxon>Mermithoidea</taxon>
        <taxon>Mermithidae</taxon>
        <taxon>Romanomermis</taxon>
    </lineage>
</organism>
<dbReference type="InterPro" id="IPR050235">
    <property type="entry name" value="CK1_Ser-Thr_kinase"/>
</dbReference>
<dbReference type="PANTHER" id="PTHR11909">
    <property type="entry name" value="CASEIN KINASE-RELATED"/>
    <property type="match status" value="1"/>
</dbReference>
<feature type="domain" description="Protein kinase" evidence="2">
    <location>
        <begin position="22"/>
        <end position="218"/>
    </location>
</feature>
<evidence type="ECO:0000313" key="3">
    <source>
        <dbReference type="Proteomes" id="UP000887565"/>
    </source>
</evidence>
<proteinExistence type="predicted"/>
<evidence type="ECO:0000313" key="4">
    <source>
        <dbReference type="WBParaSite" id="nRc.2.0.1.t35023-RA"/>
    </source>
</evidence>
<dbReference type="WBParaSite" id="nRc.2.0.1.t35023-RA">
    <property type="protein sequence ID" value="nRc.2.0.1.t35023-RA"/>
    <property type="gene ID" value="nRc.2.0.1.g35023"/>
</dbReference>
<dbReference type="SUPFAM" id="SSF56112">
    <property type="entry name" value="Protein kinase-like (PK-like)"/>
    <property type="match status" value="1"/>
</dbReference>
<reference evidence="4" key="1">
    <citation type="submission" date="2022-11" db="UniProtKB">
        <authorList>
            <consortium name="WormBaseParasite"/>
        </authorList>
    </citation>
    <scope>IDENTIFICATION</scope>
</reference>
<dbReference type="GO" id="GO:0005524">
    <property type="term" value="F:ATP binding"/>
    <property type="evidence" value="ECO:0007669"/>
    <property type="project" value="UniProtKB-UniRule"/>
</dbReference>
<dbReference type="Gene3D" id="1.10.510.10">
    <property type="entry name" value="Transferase(Phosphotransferase) domain 1"/>
    <property type="match status" value="1"/>
</dbReference>
<dbReference type="GO" id="GO:0004672">
    <property type="term" value="F:protein kinase activity"/>
    <property type="evidence" value="ECO:0007669"/>
    <property type="project" value="InterPro"/>
</dbReference>
<evidence type="ECO:0000259" key="2">
    <source>
        <dbReference type="PROSITE" id="PS50011"/>
    </source>
</evidence>
<dbReference type="AlphaFoldDB" id="A0A915KAS7"/>
<name>A0A915KAS7_ROMCU</name>
<dbReference type="PROSITE" id="PS00107">
    <property type="entry name" value="PROTEIN_KINASE_ATP"/>
    <property type="match status" value="1"/>
</dbReference>
<evidence type="ECO:0000256" key="1">
    <source>
        <dbReference type="PROSITE-ProRule" id="PRU10141"/>
    </source>
</evidence>
<dbReference type="Proteomes" id="UP000887565">
    <property type="component" value="Unplaced"/>
</dbReference>
<sequence>MVNEIENVNLRVQIGELIDRRWKVTKILGEGAFGAVYEVEDATNGKSYALKLEQNNLLDPSQNMLKLEVTVLRFLRNSGAKCCPGYESCGQNEKFNYVVMGLVGQNISSLKKKLPFKRFTLRSCLHIGMVSCRGIEEIHNIGFVHRDFKPANMAVGRPPNYRNVYVLDWGLCRRFVNEQGRMIPARRKAPYRGTPRYSSANSLAEKEQGRVDDMWSWV</sequence>